<dbReference type="InterPro" id="IPR050682">
    <property type="entry name" value="ModA/WtpA"/>
</dbReference>
<feature type="binding site" evidence="6">
    <location>
        <position position="168"/>
    </location>
    <ligand>
        <name>molybdate</name>
        <dbReference type="ChEBI" id="CHEBI:36264"/>
    </ligand>
</feature>
<dbReference type="FunFam" id="3.40.190.10:FF:000035">
    <property type="entry name" value="Molybdate ABC transporter substrate-binding protein"/>
    <property type="match status" value="1"/>
</dbReference>
<accession>A0A0C5VS20</accession>
<dbReference type="RefSeq" id="WP_044615974.1">
    <property type="nucleotide sequence ID" value="NZ_CP007142.1"/>
</dbReference>
<protein>
    <submittedName>
        <fullName evidence="8">ABC-type molybdate transport system, periplasmic component</fullName>
    </submittedName>
</protein>
<dbReference type="SUPFAM" id="SSF53850">
    <property type="entry name" value="Periplasmic binding protein-like II"/>
    <property type="match status" value="1"/>
</dbReference>
<comment type="subunit">
    <text evidence="5">The complex is composed of two ATP-binding proteins (ModC), two transmembrane proteins (ModB) and a solute-binding protein (ModA).</text>
</comment>
<name>A0A0C5VS20_9GAMM</name>
<evidence type="ECO:0000256" key="2">
    <source>
        <dbReference type="ARBA" id="ARBA00022505"/>
    </source>
</evidence>
<dbReference type="PATRIC" id="fig|1445510.3.peg.995"/>
<keyword evidence="3 6" id="KW-0479">Metal-binding</keyword>
<sequence>MKCLWLRALISIVSYLSVSAWAAETKVAVAANFTETAKEIAAAFSRETGHVSVLSFGSTGKLYAQIANGAPFEVFLAADDARPAKAEEAGLAVKGSRFTYAKGKIVLYSTDTSLIDADGKVLGQPEKFNKLAIANPKTAPYGAAAVATMNAMGVYDLISGKLVQGDSIAQTYQFVATKNAELGFVALSQVVDQDGGSRWIVPENLYHPIRQDAVLLSNAADSEAAKAFMQFLKSDIARNIIESYGYGLE</sequence>
<gene>
    <name evidence="8" type="ORF">YC6258_01019</name>
</gene>
<feature type="signal peptide" evidence="7">
    <location>
        <begin position="1"/>
        <end position="22"/>
    </location>
</feature>
<evidence type="ECO:0000256" key="7">
    <source>
        <dbReference type="SAM" id="SignalP"/>
    </source>
</evidence>
<evidence type="ECO:0000256" key="3">
    <source>
        <dbReference type="ARBA" id="ARBA00022723"/>
    </source>
</evidence>
<dbReference type="PANTHER" id="PTHR30632:SF14">
    <property type="entry name" value="TUNGSTATE_MOLYBDATE_CHROMATE-BINDING PROTEIN MODA"/>
    <property type="match status" value="1"/>
</dbReference>
<dbReference type="OrthoDB" id="9785015at2"/>
<dbReference type="AlphaFoldDB" id="A0A0C5VS20"/>
<dbReference type="EMBL" id="CP007142">
    <property type="protein sequence ID" value="AJQ93069.1"/>
    <property type="molecule type" value="Genomic_DNA"/>
</dbReference>
<evidence type="ECO:0000313" key="8">
    <source>
        <dbReference type="EMBL" id="AJQ93069.1"/>
    </source>
</evidence>
<dbReference type="STRING" id="1445510.YC6258_01019"/>
<dbReference type="Pfam" id="PF13531">
    <property type="entry name" value="SBP_bac_11"/>
    <property type="match status" value="1"/>
</dbReference>
<feature type="binding site" evidence="6">
    <location>
        <position position="59"/>
    </location>
    <ligand>
        <name>molybdate</name>
        <dbReference type="ChEBI" id="CHEBI:36264"/>
    </ligand>
</feature>
<dbReference type="GO" id="GO:1901359">
    <property type="term" value="F:tungstate binding"/>
    <property type="evidence" value="ECO:0007669"/>
    <property type="project" value="UniProtKB-ARBA"/>
</dbReference>
<evidence type="ECO:0000256" key="5">
    <source>
        <dbReference type="ARBA" id="ARBA00062515"/>
    </source>
</evidence>
<organism evidence="8 9">
    <name type="scientific">Gynuella sunshinyii YC6258</name>
    <dbReference type="NCBI Taxonomy" id="1445510"/>
    <lineage>
        <taxon>Bacteria</taxon>
        <taxon>Pseudomonadati</taxon>
        <taxon>Pseudomonadota</taxon>
        <taxon>Gammaproteobacteria</taxon>
        <taxon>Oceanospirillales</taxon>
        <taxon>Saccharospirillaceae</taxon>
        <taxon>Gynuella</taxon>
    </lineage>
</organism>
<dbReference type="KEGG" id="gsn:YC6258_01019"/>
<keyword evidence="2 6" id="KW-0500">Molybdenum</keyword>
<evidence type="ECO:0000256" key="1">
    <source>
        <dbReference type="ARBA" id="ARBA00009175"/>
    </source>
</evidence>
<dbReference type="InterPro" id="IPR044084">
    <property type="entry name" value="AvModA-like_subst-bd"/>
</dbReference>
<dbReference type="PIRSF" id="PIRSF004846">
    <property type="entry name" value="ModA"/>
    <property type="match status" value="1"/>
</dbReference>
<dbReference type="PANTHER" id="PTHR30632">
    <property type="entry name" value="MOLYBDATE-BINDING PERIPLASMIC PROTEIN"/>
    <property type="match status" value="1"/>
</dbReference>
<dbReference type="GO" id="GO:0015689">
    <property type="term" value="P:molybdate ion transport"/>
    <property type="evidence" value="ECO:0007669"/>
    <property type="project" value="InterPro"/>
</dbReference>
<reference evidence="8 9" key="1">
    <citation type="submission" date="2014-01" db="EMBL/GenBank/DDBJ databases">
        <title>Full genme sequencing of cellulolytic bacterium Gynuella sunshinyii YC6258T gen. nov., sp. nov.</title>
        <authorList>
            <person name="Khan H."/>
            <person name="Chung E.J."/>
            <person name="Chung Y.R."/>
        </authorList>
    </citation>
    <scope>NUCLEOTIDE SEQUENCE [LARGE SCALE GENOMIC DNA]</scope>
    <source>
        <strain evidence="8 9">YC6258</strain>
    </source>
</reference>
<dbReference type="Proteomes" id="UP000032266">
    <property type="component" value="Chromosome"/>
</dbReference>
<dbReference type="GO" id="GO:0030973">
    <property type="term" value="F:molybdate ion binding"/>
    <property type="evidence" value="ECO:0007669"/>
    <property type="project" value="InterPro"/>
</dbReference>
<evidence type="ECO:0000313" key="9">
    <source>
        <dbReference type="Proteomes" id="UP000032266"/>
    </source>
</evidence>
<proteinExistence type="inferred from homology"/>
<dbReference type="HOGENOM" id="CLU_065520_1_0_6"/>
<evidence type="ECO:0000256" key="4">
    <source>
        <dbReference type="ARBA" id="ARBA00022729"/>
    </source>
</evidence>
<dbReference type="CDD" id="cd13539">
    <property type="entry name" value="PBP2_AvModA"/>
    <property type="match status" value="1"/>
</dbReference>
<keyword evidence="4 7" id="KW-0732">Signal</keyword>
<comment type="similarity">
    <text evidence="1">Belongs to the bacterial solute-binding protein ModA family.</text>
</comment>
<keyword evidence="9" id="KW-1185">Reference proteome</keyword>
<feature type="chain" id="PRO_5002191307" evidence="7">
    <location>
        <begin position="23"/>
        <end position="249"/>
    </location>
</feature>
<dbReference type="InterPro" id="IPR005950">
    <property type="entry name" value="ModA"/>
</dbReference>
<dbReference type="Gene3D" id="3.40.190.10">
    <property type="entry name" value="Periplasmic binding protein-like II"/>
    <property type="match status" value="2"/>
</dbReference>
<evidence type="ECO:0000256" key="6">
    <source>
        <dbReference type="PIRSR" id="PIRSR004846-1"/>
    </source>
</evidence>
<dbReference type="GO" id="GO:0046872">
    <property type="term" value="F:metal ion binding"/>
    <property type="evidence" value="ECO:0007669"/>
    <property type="project" value="UniProtKB-KW"/>
</dbReference>
<dbReference type="NCBIfam" id="TIGR01256">
    <property type="entry name" value="modA"/>
    <property type="match status" value="1"/>
</dbReference>